<dbReference type="EMBL" id="NRSZ01000121">
    <property type="protein sequence ID" value="PNY29357.1"/>
    <property type="molecule type" value="Genomic_DNA"/>
</dbReference>
<feature type="compositionally biased region" description="Polar residues" evidence="8">
    <location>
        <begin position="368"/>
        <end position="401"/>
    </location>
</feature>
<dbReference type="GO" id="GO:0005634">
    <property type="term" value="C:nucleus"/>
    <property type="evidence" value="ECO:0007669"/>
    <property type="project" value="UniProtKB-SubCell"/>
</dbReference>
<proteinExistence type="inferred from homology"/>
<evidence type="ECO:0000256" key="7">
    <source>
        <dbReference type="ARBA" id="ARBA00023242"/>
    </source>
</evidence>
<evidence type="ECO:0000256" key="5">
    <source>
        <dbReference type="ARBA" id="ARBA00022829"/>
    </source>
</evidence>
<feature type="compositionally biased region" description="Basic and acidic residues" evidence="8">
    <location>
        <begin position="634"/>
        <end position="694"/>
    </location>
</feature>
<feature type="region of interest" description="Disordered" evidence="8">
    <location>
        <begin position="526"/>
        <end position="553"/>
    </location>
</feature>
<evidence type="ECO:0000256" key="3">
    <source>
        <dbReference type="ARBA" id="ARBA00010042"/>
    </source>
</evidence>
<dbReference type="STRING" id="45235.A0A2K3QPB1"/>
<comment type="similarity">
    <text evidence="3">Belongs to the INCENP family.</text>
</comment>
<feature type="compositionally biased region" description="Polar residues" evidence="8">
    <location>
        <begin position="778"/>
        <end position="812"/>
    </location>
</feature>
<evidence type="ECO:0000256" key="2">
    <source>
        <dbReference type="ARBA" id="ARBA00004186"/>
    </source>
</evidence>
<comment type="caution">
    <text evidence="10">The sequence shown here is derived from an EMBL/GenBank/DDBJ whole genome shotgun (WGS) entry which is preliminary data.</text>
</comment>
<feature type="region of interest" description="Disordered" evidence="8">
    <location>
        <begin position="183"/>
        <end position="288"/>
    </location>
</feature>
<dbReference type="GO" id="GO:0005819">
    <property type="term" value="C:spindle"/>
    <property type="evidence" value="ECO:0007669"/>
    <property type="project" value="UniProtKB-SubCell"/>
</dbReference>
<keyword evidence="7" id="KW-0539">Nucleus</keyword>
<dbReference type="PANTHER" id="PTHR13142">
    <property type="entry name" value="INNER CENTROMERE PROTEIN"/>
    <property type="match status" value="1"/>
</dbReference>
<feature type="region of interest" description="Disordered" evidence="8">
    <location>
        <begin position="581"/>
        <end position="1066"/>
    </location>
</feature>
<feature type="compositionally biased region" description="Polar residues" evidence="8">
    <location>
        <begin position="609"/>
        <end position="618"/>
    </location>
</feature>
<dbReference type="CDD" id="cd22249">
    <property type="entry name" value="UDM1_RNF168_RNF169-like"/>
    <property type="match status" value="1"/>
</dbReference>
<feature type="region of interest" description="Disordered" evidence="8">
    <location>
        <begin position="347"/>
        <end position="500"/>
    </location>
</feature>
<organism evidence="10 11">
    <name type="scientific">Tolypocladium capitatum</name>
    <dbReference type="NCBI Taxonomy" id="45235"/>
    <lineage>
        <taxon>Eukaryota</taxon>
        <taxon>Fungi</taxon>
        <taxon>Dikarya</taxon>
        <taxon>Ascomycota</taxon>
        <taxon>Pezizomycotina</taxon>
        <taxon>Sordariomycetes</taxon>
        <taxon>Hypocreomycetidae</taxon>
        <taxon>Hypocreales</taxon>
        <taxon>Ophiocordycipitaceae</taxon>
        <taxon>Tolypocladium</taxon>
    </lineage>
</organism>
<keyword evidence="6" id="KW-0206">Cytoskeleton</keyword>
<sequence>MRGPRLQVGSASWIVQERASAFQVAQSEVEEFSFSARNELEWLNEHMAGIFNENETNIAETFKTPSKLRGKTPRTARKANPLGPRAPLSDVFAPTLNGPTNVASQLNRVQAPQAHNNAASLVKHASPRKAAFSPKQTAPVSATQDSGYFGSQDVGSVNIHLDSYPADTQTTCNLVPWHTTTTVPVKDGPSRAAAMESPEKTFQTAREEQTTRVLADVTAKTETPSVETPEEQPADEEHMDMVPASTPVAMHPSMGTAATEQHSKDANIEQPSDDARSPSDGSSPIRPMVRKSSLNFASLPAREPLTAGKSIGARVSRTSHLDHIRTSYYDRPTGGKSLGNLAKLDYEEDENRDEMDADGESPAREPSKQNNVAANHTKTYTQRLQDQINMLGKSQANSSGQPKPIPSMHAPQHKAIVPESPSPVRKLTAPTTPVAFPEDDDDWIEPPATVTQIGEARPPPKSHSADLMEDIQGPDTSGPPDFRGQPFPTAHGHGKSASVSTVPIMHATADPDLQSLKKAVSVTNPSLLTVSEAGRSNTPSKSPSRSFRENPLKQVKNKLSSILKSSRGLLASSAAISAEGKSMMSPSTMRLGLHPTASSESVVSKPRVESQSSQTQAGQGDASPTRPMARRTRASVEREKEEKRREKEAKRMEEQYGKLEKAREKERHKARVFSKEQEKMAAMEKQIASKKEEEAFMPNETPNPTRSSPCKVKAAVEGGQNPEDTDVEMDDAPPPVPPPSAPRSAGPGKATRNKEIKRPVRPTKETQVKAKQAPTVIRVNTGSQHSQYHPSSRMSTASHDTAGPSGSQAQHQPLSKSSKASLHAKPSTQSLRNAASVGRLKALDLAAKKKEQDERDAQRRREAKAEMDRKRAAAQEEQRKQEHVRRQEAERQKQQEREHAAPQNDGKTPAQRKAAIEKAKQTRAPPPATRPQPTGPPDFAQGKGVSAASSAKGDAQAARPQSQMASNHSQDELSRPVNAVLSNAAKAGAKRTLDTEKSDDNQAKRPPSRGGPAFQANDAKRRRTSDAVDDEAETENPRNIKGPPVRPSAGFKKDPPTKSMYGYTNAPQSATRDLFKATVTAQHNSQTKAAHPLDMAQISKGAIPFAPNPNAASTSYKTPARPGPYKGTKSAAKSVPRSSPRFPNGESIELPEIQTDDEDEDEEETKGMVAAWADSPDLRRALMRQETMDPSQIFGPPAPLNMEEVFNKSRDRWHKFRARTSSANWSGADRLTEDDIRKDLAARDKLRREGGWSYEMGKDMI</sequence>
<feature type="compositionally biased region" description="Pro residues" evidence="8">
    <location>
        <begin position="732"/>
        <end position="741"/>
    </location>
</feature>
<evidence type="ECO:0000256" key="4">
    <source>
        <dbReference type="ARBA" id="ARBA00022490"/>
    </source>
</evidence>
<feature type="compositionally biased region" description="Low complexity" evidence="8">
    <location>
        <begin position="946"/>
        <end position="958"/>
    </location>
</feature>
<feature type="compositionally biased region" description="Polar residues" evidence="8">
    <location>
        <begin position="526"/>
        <end position="545"/>
    </location>
</feature>
<accession>A0A2K3QPB1</accession>
<reference evidence="10 11" key="1">
    <citation type="submission" date="2017-08" db="EMBL/GenBank/DDBJ databases">
        <title>Harnessing the power of phylogenomics to disentangle the directionality and signatures of interkingdom host jumping in the parasitic fungal genus Tolypocladium.</title>
        <authorList>
            <person name="Quandt C.A."/>
            <person name="Patterson W."/>
            <person name="Spatafora J.W."/>
        </authorList>
    </citation>
    <scope>NUCLEOTIDE SEQUENCE [LARGE SCALE GENOMIC DNA]</scope>
    <source>
        <strain evidence="10 11">CBS 113982</strain>
    </source>
</reference>
<dbReference type="Pfam" id="PF03941">
    <property type="entry name" value="INCENP_ARK-bind"/>
    <property type="match status" value="1"/>
</dbReference>
<evidence type="ECO:0000256" key="6">
    <source>
        <dbReference type="ARBA" id="ARBA00023212"/>
    </source>
</evidence>
<dbReference type="OrthoDB" id="6123at2759"/>
<dbReference type="AlphaFoldDB" id="A0A2K3QPB1"/>
<evidence type="ECO:0000313" key="11">
    <source>
        <dbReference type="Proteomes" id="UP000236621"/>
    </source>
</evidence>
<keyword evidence="5" id="KW-0159">Chromosome partition</keyword>
<feature type="compositionally biased region" description="Pro residues" evidence="8">
    <location>
        <begin position="924"/>
        <end position="936"/>
    </location>
</feature>
<feature type="compositionally biased region" description="Polar residues" evidence="8">
    <location>
        <begin position="959"/>
        <end position="968"/>
    </location>
</feature>
<feature type="compositionally biased region" description="Basic residues" evidence="8">
    <location>
        <begin position="67"/>
        <end position="77"/>
    </location>
</feature>
<evidence type="ECO:0000256" key="8">
    <source>
        <dbReference type="SAM" id="MobiDB-lite"/>
    </source>
</evidence>
<comment type="subcellular location">
    <subcellularLocation>
        <location evidence="2">Cytoplasm</location>
        <location evidence="2">Cytoskeleton</location>
        <location evidence="2">Spindle</location>
    </subcellularLocation>
    <subcellularLocation>
        <location evidence="1">Nucleus</location>
    </subcellularLocation>
</comment>
<name>A0A2K3QPB1_9HYPO</name>
<keyword evidence="4" id="KW-0963">Cytoplasm</keyword>
<feature type="compositionally biased region" description="Basic and acidic residues" evidence="8">
    <location>
        <begin position="752"/>
        <end position="768"/>
    </location>
</feature>
<evidence type="ECO:0000259" key="9">
    <source>
        <dbReference type="Pfam" id="PF03941"/>
    </source>
</evidence>
<dbReference type="PANTHER" id="PTHR13142:SF1">
    <property type="entry name" value="INNER CENTROMERE PROTEIN"/>
    <property type="match status" value="1"/>
</dbReference>
<evidence type="ECO:0000313" key="10">
    <source>
        <dbReference type="EMBL" id="PNY29357.1"/>
    </source>
</evidence>
<feature type="region of interest" description="Disordered" evidence="8">
    <location>
        <begin position="1102"/>
        <end position="1168"/>
    </location>
</feature>
<protein>
    <submittedName>
        <fullName evidence="10">Inner centromere-like protein pic1</fullName>
    </submittedName>
</protein>
<evidence type="ECO:0000256" key="1">
    <source>
        <dbReference type="ARBA" id="ARBA00004123"/>
    </source>
</evidence>
<feature type="domain" description="Inner centromere protein ARK-binding" evidence="9">
    <location>
        <begin position="1152"/>
        <end position="1206"/>
    </location>
</feature>
<feature type="region of interest" description="Disordered" evidence="8">
    <location>
        <begin position="67"/>
        <end position="87"/>
    </location>
</feature>
<feature type="compositionally biased region" description="Basic and acidic residues" evidence="8">
    <location>
        <begin position="261"/>
        <end position="277"/>
    </location>
</feature>
<feature type="compositionally biased region" description="Acidic residues" evidence="8">
    <location>
        <begin position="347"/>
        <end position="359"/>
    </location>
</feature>
<dbReference type="GO" id="GO:0007059">
    <property type="term" value="P:chromosome segregation"/>
    <property type="evidence" value="ECO:0007669"/>
    <property type="project" value="UniProtKB-KW"/>
</dbReference>
<dbReference type="InterPro" id="IPR005635">
    <property type="entry name" value="Inner_centromere_prot_ARK-bd"/>
</dbReference>
<feature type="compositionally biased region" description="Low complexity" evidence="8">
    <location>
        <begin position="813"/>
        <end position="827"/>
    </location>
</feature>
<feature type="compositionally biased region" description="Basic and acidic residues" evidence="8">
    <location>
        <begin position="846"/>
        <end position="900"/>
    </location>
</feature>
<feature type="compositionally biased region" description="Acidic residues" evidence="8">
    <location>
        <begin position="1154"/>
        <end position="1164"/>
    </location>
</feature>
<gene>
    <name evidence="10" type="ORF">TCAP_00711</name>
</gene>
<keyword evidence="11" id="KW-1185">Reference proteome</keyword>
<feature type="compositionally biased region" description="Basic and acidic residues" evidence="8">
    <location>
        <begin position="991"/>
        <end position="1003"/>
    </location>
</feature>
<dbReference type="Proteomes" id="UP000236621">
    <property type="component" value="Unassembled WGS sequence"/>
</dbReference>
<dbReference type="Gene3D" id="6.10.250.2990">
    <property type="match status" value="1"/>
</dbReference>